<accession>A0A0G0Z3K4</accession>
<sequence>MSKQRKTRKEKVRSEIRQKERESFQVKAEWLQTGTKSTKTAVVLGETGKRFLRLDLTKTFLLSMLVLALELALWQYLSRH</sequence>
<evidence type="ECO:0000313" key="4">
    <source>
        <dbReference type="Proteomes" id="UP000033854"/>
    </source>
</evidence>
<reference evidence="3 4" key="1">
    <citation type="journal article" date="2015" name="Nature">
        <title>rRNA introns, odd ribosomes, and small enigmatic genomes across a large radiation of phyla.</title>
        <authorList>
            <person name="Brown C.T."/>
            <person name="Hug L.A."/>
            <person name="Thomas B.C."/>
            <person name="Sharon I."/>
            <person name="Castelle C.J."/>
            <person name="Singh A."/>
            <person name="Wilkins M.J."/>
            <person name="Williams K.H."/>
            <person name="Banfield J.F."/>
        </authorList>
    </citation>
    <scope>NUCLEOTIDE SEQUENCE [LARGE SCALE GENOMIC DNA]</scope>
</reference>
<organism evidence="3 4">
    <name type="scientific">Candidatus Collierbacteria bacterium GW2011_GWA2_42_17</name>
    <dbReference type="NCBI Taxonomy" id="1618378"/>
    <lineage>
        <taxon>Bacteria</taxon>
        <taxon>Candidatus Collieribacteriota</taxon>
    </lineage>
</organism>
<keyword evidence="1" id="KW-0175">Coiled coil</keyword>
<name>A0A0G0Z3K4_9BACT</name>
<evidence type="ECO:0000256" key="2">
    <source>
        <dbReference type="SAM" id="Phobius"/>
    </source>
</evidence>
<dbReference type="Proteomes" id="UP000033854">
    <property type="component" value="Unassembled WGS sequence"/>
</dbReference>
<dbReference type="EMBL" id="LCDA01000001">
    <property type="protein sequence ID" value="KKS43310.1"/>
    <property type="molecule type" value="Genomic_DNA"/>
</dbReference>
<feature type="coiled-coil region" evidence="1">
    <location>
        <begin position="2"/>
        <end position="29"/>
    </location>
</feature>
<keyword evidence="2" id="KW-0472">Membrane</keyword>
<proteinExistence type="predicted"/>
<comment type="caution">
    <text evidence="3">The sequence shown here is derived from an EMBL/GenBank/DDBJ whole genome shotgun (WGS) entry which is preliminary data.</text>
</comment>
<evidence type="ECO:0000256" key="1">
    <source>
        <dbReference type="SAM" id="Coils"/>
    </source>
</evidence>
<evidence type="ECO:0000313" key="3">
    <source>
        <dbReference type="EMBL" id="KKS43310.1"/>
    </source>
</evidence>
<gene>
    <name evidence="3" type="ORF">UV06_C0001G0044</name>
</gene>
<keyword evidence="2" id="KW-1133">Transmembrane helix</keyword>
<dbReference type="AlphaFoldDB" id="A0A0G0Z3K4"/>
<protein>
    <submittedName>
        <fullName evidence="3">Uncharacterized protein</fullName>
    </submittedName>
</protein>
<feature type="transmembrane region" description="Helical" evidence="2">
    <location>
        <begin position="59"/>
        <end position="77"/>
    </location>
</feature>
<keyword evidence="2" id="KW-0812">Transmembrane</keyword>